<evidence type="ECO:0000256" key="1">
    <source>
        <dbReference type="SAM" id="MobiDB-lite"/>
    </source>
</evidence>
<name>A2DWN4_TRIV3</name>
<evidence type="ECO:0000313" key="3">
    <source>
        <dbReference type="Proteomes" id="UP000001542"/>
    </source>
</evidence>
<sequence length="276" mass="31624">MTEVDVILALRKRLQEAIDACDFATAKKIDLQIKNILEVEKNNKSTTTLKAKQNNYDKAKEKCRFQAVEYFKEASEAITKCRENYQTKIAEIQNDYASKVAVVQDEFSKDFELCTIRADPVADAMKKSAQVLARERQFDTASIVFNESEQKRNRNIGERQDTTVQKYEEIRKNLQKSQEKEEKIALRYLQRDLHNVDKKYKANINQLLNALKACASKNGIKETLDQSDMFPKLIIEEIEGMTFSPPLTPESKTSPKTISILSKSSVSATPTKLRKQ</sequence>
<evidence type="ECO:0008006" key="4">
    <source>
        <dbReference type="Google" id="ProtNLM"/>
    </source>
</evidence>
<dbReference type="SMR" id="A2DWN4"/>
<dbReference type="Proteomes" id="UP000001542">
    <property type="component" value="Unassembled WGS sequence"/>
</dbReference>
<keyword evidence="3" id="KW-1185">Reference proteome</keyword>
<evidence type="ECO:0000313" key="2">
    <source>
        <dbReference type="EMBL" id="EAY15219.1"/>
    </source>
</evidence>
<feature type="region of interest" description="Disordered" evidence="1">
    <location>
        <begin position="243"/>
        <end position="276"/>
    </location>
</feature>
<dbReference type="RefSeq" id="XP_001327442.1">
    <property type="nucleotide sequence ID" value="XM_001327407.1"/>
</dbReference>
<feature type="compositionally biased region" description="Polar residues" evidence="1">
    <location>
        <begin position="250"/>
        <end position="270"/>
    </location>
</feature>
<protein>
    <recommendedName>
        <fullName evidence="4">F-BAR domain-containing protein</fullName>
    </recommendedName>
</protein>
<proteinExistence type="predicted"/>
<reference evidence="2" key="1">
    <citation type="submission" date="2006-10" db="EMBL/GenBank/DDBJ databases">
        <authorList>
            <person name="Amadeo P."/>
            <person name="Zhao Q."/>
            <person name="Wortman J."/>
            <person name="Fraser-Liggett C."/>
            <person name="Carlton J."/>
        </authorList>
    </citation>
    <scope>NUCLEOTIDE SEQUENCE</scope>
    <source>
        <strain evidence="2">G3</strain>
    </source>
</reference>
<dbReference type="VEuPathDB" id="TrichDB:TVAG_202130"/>
<reference evidence="2" key="2">
    <citation type="journal article" date="2007" name="Science">
        <title>Draft genome sequence of the sexually transmitted pathogen Trichomonas vaginalis.</title>
        <authorList>
            <person name="Carlton J.M."/>
            <person name="Hirt R.P."/>
            <person name="Silva J.C."/>
            <person name="Delcher A.L."/>
            <person name="Schatz M."/>
            <person name="Zhao Q."/>
            <person name="Wortman J.R."/>
            <person name="Bidwell S.L."/>
            <person name="Alsmark U.C.M."/>
            <person name="Besteiro S."/>
            <person name="Sicheritz-Ponten T."/>
            <person name="Noel C.J."/>
            <person name="Dacks J.B."/>
            <person name="Foster P.G."/>
            <person name="Simillion C."/>
            <person name="Van de Peer Y."/>
            <person name="Miranda-Saavedra D."/>
            <person name="Barton G.J."/>
            <person name="Westrop G.D."/>
            <person name="Mueller S."/>
            <person name="Dessi D."/>
            <person name="Fiori P.L."/>
            <person name="Ren Q."/>
            <person name="Paulsen I."/>
            <person name="Zhang H."/>
            <person name="Bastida-Corcuera F.D."/>
            <person name="Simoes-Barbosa A."/>
            <person name="Brown M.T."/>
            <person name="Hayes R.D."/>
            <person name="Mukherjee M."/>
            <person name="Okumura C.Y."/>
            <person name="Schneider R."/>
            <person name="Smith A.J."/>
            <person name="Vanacova S."/>
            <person name="Villalvazo M."/>
            <person name="Haas B.J."/>
            <person name="Pertea M."/>
            <person name="Feldblyum T.V."/>
            <person name="Utterback T.R."/>
            <person name="Shu C.L."/>
            <person name="Osoegawa K."/>
            <person name="de Jong P.J."/>
            <person name="Hrdy I."/>
            <person name="Horvathova L."/>
            <person name="Zubacova Z."/>
            <person name="Dolezal P."/>
            <person name="Malik S.B."/>
            <person name="Logsdon J.M. Jr."/>
            <person name="Henze K."/>
            <person name="Gupta A."/>
            <person name="Wang C.C."/>
            <person name="Dunne R.L."/>
            <person name="Upcroft J.A."/>
            <person name="Upcroft P."/>
            <person name="White O."/>
            <person name="Salzberg S.L."/>
            <person name="Tang P."/>
            <person name="Chiu C.-H."/>
            <person name="Lee Y.-S."/>
            <person name="Embley T.M."/>
            <person name="Coombs G.H."/>
            <person name="Mottram J.C."/>
            <person name="Tachezy J."/>
            <person name="Fraser-Liggett C.M."/>
            <person name="Johnson P.J."/>
        </authorList>
    </citation>
    <scope>NUCLEOTIDE SEQUENCE [LARGE SCALE GENOMIC DNA]</scope>
    <source>
        <strain evidence="2">G3</strain>
    </source>
</reference>
<accession>A2DWN4</accession>
<dbReference type="InParanoid" id="A2DWN4"/>
<dbReference type="VEuPathDB" id="TrichDB:TVAGG3_0201590"/>
<dbReference type="EMBL" id="DS113259">
    <property type="protein sequence ID" value="EAY15219.1"/>
    <property type="molecule type" value="Genomic_DNA"/>
</dbReference>
<gene>
    <name evidence="2" type="ORF">TVAG_202130</name>
</gene>
<organism evidence="2 3">
    <name type="scientific">Trichomonas vaginalis (strain ATCC PRA-98 / G3)</name>
    <dbReference type="NCBI Taxonomy" id="412133"/>
    <lineage>
        <taxon>Eukaryota</taxon>
        <taxon>Metamonada</taxon>
        <taxon>Parabasalia</taxon>
        <taxon>Trichomonadida</taxon>
        <taxon>Trichomonadidae</taxon>
        <taxon>Trichomonas</taxon>
    </lineage>
</organism>
<dbReference type="KEGG" id="tva:4773220"/>
<dbReference type="AlphaFoldDB" id="A2DWN4"/>